<feature type="chain" id="PRO_5006668596" description="lysozyme" evidence="7">
    <location>
        <begin position="23"/>
        <end position="122"/>
    </location>
</feature>
<protein>
    <recommendedName>
        <fullName evidence="2">lysozyme</fullName>
        <ecNumber evidence="2">3.2.1.17</ecNumber>
    </recommendedName>
</protein>
<accession>A0A0T6BDJ3</accession>
<feature type="non-terminal residue" evidence="9">
    <location>
        <position position="122"/>
    </location>
</feature>
<dbReference type="SUPFAM" id="SSF53955">
    <property type="entry name" value="Lysozyme-like"/>
    <property type="match status" value="1"/>
</dbReference>
<dbReference type="Pfam" id="PF00062">
    <property type="entry name" value="Lys"/>
    <property type="match status" value="1"/>
</dbReference>
<keyword evidence="3" id="KW-0929">Antimicrobial</keyword>
<keyword evidence="4" id="KW-1015">Disulfide bond</keyword>
<evidence type="ECO:0000313" key="9">
    <source>
        <dbReference type="EMBL" id="KRT85411.1"/>
    </source>
</evidence>
<sequence length="122" mass="13878">MKCVTKFAVILVILCAANEAYCKVFTRCGLTQELNRLNFPRSFIGHWVCLVESESGKDTAKVTNRAKGKYVGLFQIRSNIWCTFEKPGGKCKMMCEKFLDDDISDDARCAKKIFDDGGFKEW</sequence>
<dbReference type="InterPro" id="IPR019799">
    <property type="entry name" value="Glyco_hydro_22_CS"/>
</dbReference>
<evidence type="ECO:0000256" key="5">
    <source>
        <dbReference type="ARBA" id="ARBA00023295"/>
    </source>
</evidence>
<dbReference type="SMART" id="SM00263">
    <property type="entry name" value="LYZ1"/>
    <property type="match status" value="1"/>
</dbReference>
<dbReference type="GO" id="GO:0003796">
    <property type="term" value="F:lysozyme activity"/>
    <property type="evidence" value="ECO:0007669"/>
    <property type="project" value="UniProtKB-EC"/>
</dbReference>
<organism evidence="9 10">
    <name type="scientific">Oryctes borbonicus</name>
    <dbReference type="NCBI Taxonomy" id="1629725"/>
    <lineage>
        <taxon>Eukaryota</taxon>
        <taxon>Metazoa</taxon>
        <taxon>Ecdysozoa</taxon>
        <taxon>Arthropoda</taxon>
        <taxon>Hexapoda</taxon>
        <taxon>Insecta</taxon>
        <taxon>Pterygota</taxon>
        <taxon>Neoptera</taxon>
        <taxon>Endopterygota</taxon>
        <taxon>Coleoptera</taxon>
        <taxon>Polyphaga</taxon>
        <taxon>Scarabaeiformia</taxon>
        <taxon>Scarabaeidae</taxon>
        <taxon>Dynastinae</taxon>
        <taxon>Oryctes</taxon>
    </lineage>
</organism>
<keyword evidence="5" id="KW-0378">Hydrolase</keyword>
<evidence type="ECO:0000256" key="7">
    <source>
        <dbReference type="SAM" id="SignalP"/>
    </source>
</evidence>
<dbReference type="PROSITE" id="PS51348">
    <property type="entry name" value="GLYCOSYL_HYDROL_F22_2"/>
    <property type="match status" value="1"/>
</dbReference>
<evidence type="ECO:0000256" key="3">
    <source>
        <dbReference type="ARBA" id="ARBA00022638"/>
    </source>
</evidence>
<name>A0A0T6BDJ3_9SCAR</name>
<comment type="caution">
    <text evidence="9">The sequence shown here is derived from an EMBL/GenBank/DDBJ whole genome shotgun (WGS) entry which is preliminary data.</text>
</comment>
<feature type="signal peptide" evidence="7">
    <location>
        <begin position="1"/>
        <end position="22"/>
    </location>
</feature>
<dbReference type="AlphaFoldDB" id="A0A0T6BDJ3"/>
<dbReference type="OrthoDB" id="6692707at2759"/>
<dbReference type="GO" id="GO:0042742">
    <property type="term" value="P:defense response to bacterium"/>
    <property type="evidence" value="ECO:0007669"/>
    <property type="project" value="UniProtKB-KW"/>
</dbReference>
<dbReference type="InterPro" id="IPR001916">
    <property type="entry name" value="Glyco_hydro_22"/>
</dbReference>
<evidence type="ECO:0000313" key="10">
    <source>
        <dbReference type="Proteomes" id="UP000051574"/>
    </source>
</evidence>
<dbReference type="GO" id="GO:0031640">
    <property type="term" value="P:killing of cells of another organism"/>
    <property type="evidence" value="ECO:0007669"/>
    <property type="project" value="UniProtKB-KW"/>
</dbReference>
<dbReference type="PRINTS" id="PR00135">
    <property type="entry name" value="LYZLACT"/>
</dbReference>
<evidence type="ECO:0000256" key="2">
    <source>
        <dbReference type="ARBA" id="ARBA00012732"/>
    </source>
</evidence>
<comment type="similarity">
    <text evidence="6">Belongs to the glycosyl hydrolase 22 family.</text>
</comment>
<dbReference type="EMBL" id="LJIG01001529">
    <property type="protein sequence ID" value="KRT85411.1"/>
    <property type="molecule type" value="Genomic_DNA"/>
</dbReference>
<keyword evidence="3" id="KW-0081">Bacteriolytic enzyme</keyword>
<reference evidence="9 10" key="1">
    <citation type="submission" date="2015-09" db="EMBL/GenBank/DDBJ databases">
        <title>Draft genome of the scarab beetle Oryctes borbonicus.</title>
        <authorList>
            <person name="Meyer J.M."/>
            <person name="Markov G.V."/>
            <person name="Baskaran P."/>
            <person name="Herrmann M."/>
            <person name="Sommer R.J."/>
            <person name="Roedelsperger C."/>
        </authorList>
    </citation>
    <scope>NUCLEOTIDE SEQUENCE [LARGE SCALE GENOMIC DNA]</scope>
    <source>
        <strain evidence="9">OB123</strain>
        <tissue evidence="9">Whole animal</tissue>
    </source>
</reference>
<dbReference type="PANTHER" id="PTHR11407:SF63">
    <property type="entry name" value="LYSOZYME C"/>
    <property type="match status" value="1"/>
</dbReference>
<dbReference type="PANTHER" id="PTHR11407">
    <property type="entry name" value="LYSOZYME C"/>
    <property type="match status" value="1"/>
</dbReference>
<evidence type="ECO:0000259" key="8">
    <source>
        <dbReference type="PROSITE" id="PS00128"/>
    </source>
</evidence>
<comment type="catalytic activity">
    <reaction evidence="1">
        <text>Hydrolysis of (1-&gt;4)-beta-linkages between N-acetylmuramic acid and N-acetyl-D-glucosamine residues in a peptidoglycan and between N-acetyl-D-glucosamine residues in chitodextrins.</text>
        <dbReference type="EC" id="3.2.1.17"/>
    </reaction>
</comment>
<dbReference type="Gene3D" id="1.10.530.10">
    <property type="match status" value="1"/>
</dbReference>
<evidence type="ECO:0000256" key="4">
    <source>
        <dbReference type="ARBA" id="ARBA00023157"/>
    </source>
</evidence>
<dbReference type="CDD" id="cd16899">
    <property type="entry name" value="LYZ_C_invert"/>
    <property type="match status" value="1"/>
</dbReference>
<evidence type="ECO:0000256" key="1">
    <source>
        <dbReference type="ARBA" id="ARBA00000632"/>
    </source>
</evidence>
<dbReference type="Proteomes" id="UP000051574">
    <property type="component" value="Unassembled WGS sequence"/>
</dbReference>
<evidence type="ECO:0000256" key="6">
    <source>
        <dbReference type="RuleBase" id="RU004440"/>
    </source>
</evidence>
<gene>
    <name evidence="9" type="ORF">AMK59_1652</name>
</gene>
<dbReference type="PROSITE" id="PS00128">
    <property type="entry name" value="GLYCOSYL_HYDROL_F22_1"/>
    <property type="match status" value="1"/>
</dbReference>
<feature type="domain" description="Glycosyl hydrolases family 22 (GH22)" evidence="8">
    <location>
        <begin position="91"/>
        <end position="109"/>
    </location>
</feature>
<keyword evidence="10" id="KW-1185">Reference proteome</keyword>
<keyword evidence="5" id="KW-0326">Glycosidase</keyword>
<dbReference type="InterPro" id="IPR023346">
    <property type="entry name" value="Lysozyme-like_dom_sf"/>
</dbReference>
<proteinExistence type="inferred from homology"/>
<keyword evidence="7" id="KW-0732">Signal</keyword>
<dbReference type="EC" id="3.2.1.17" evidence="2"/>